<feature type="region of interest" description="Disordered" evidence="9">
    <location>
        <begin position="655"/>
        <end position="686"/>
    </location>
</feature>
<feature type="compositionally biased region" description="Polar residues" evidence="9">
    <location>
        <begin position="248"/>
        <end position="257"/>
    </location>
</feature>
<feature type="region of interest" description="Disordered" evidence="9">
    <location>
        <begin position="87"/>
        <end position="120"/>
    </location>
</feature>
<feature type="compositionally biased region" description="Polar residues" evidence="9">
    <location>
        <begin position="1191"/>
        <end position="1217"/>
    </location>
</feature>
<dbReference type="EMBL" id="NAJO01000014">
    <property type="protein sequence ID" value="OQO07317.1"/>
    <property type="molecule type" value="Genomic_DNA"/>
</dbReference>
<dbReference type="Pfam" id="PF13921">
    <property type="entry name" value="Myb_DNA-bind_6"/>
    <property type="match status" value="1"/>
</dbReference>
<dbReference type="InterPro" id="IPR009057">
    <property type="entry name" value="Homeodomain-like_sf"/>
</dbReference>
<feature type="compositionally biased region" description="Basic and acidic residues" evidence="9">
    <location>
        <begin position="286"/>
        <end position="316"/>
    </location>
</feature>
<feature type="region of interest" description="Disordered" evidence="9">
    <location>
        <begin position="1402"/>
        <end position="1440"/>
    </location>
</feature>
<dbReference type="GO" id="GO:0006325">
    <property type="term" value="P:chromatin organization"/>
    <property type="evidence" value="ECO:0007669"/>
    <property type="project" value="UniProtKB-KW"/>
</dbReference>
<comment type="caution">
    <text evidence="12">The sequence shown here is derived from an EMBL/GenBank/DDBJ whole genome shotgun (WGS) entry which is preliminary data.</text>
</comment>
<evidence type="ECO:0000256" key="5">
    <source>
        <dbReference type="ARBA" id="ARBA00023204"/>
    </source>
</evidence>
<feature type="compositionally biased region" description="Polar residues" evidence="9">
    <location>
        <begin position="1402"/>
        <end position="1416"/>
    </location>
</feature>
<evidence type="ECO:0000256" key="2">
    <source>
        <dbReference type="ARBA" id="ARBA00008913"/>
    </source>
</evidence>
<feature type="region of interest" description="Disordered" evidence="9">
    <location>
        <begin position="1191"/>
        <end position="1239"/>
    </location>
</feature>
<feature type="compositionally biased region" description="Basic and acidic residues" evidence="9">
    <location>
        <begin position="372"/>
        <end position="394"/>
    </location>
</feature>
<feature type="compositionally biased region" description="Basic and acidic residues" evidence="9">
    <location>
        <begin position="227"/>
        <end position="240"/>
    </location>
</feature>
<feature type="compositionally biased region" description="Polar residues" evidence="9">
    <location>
        <begin position="155"/>
        <end position="171"/>
    </location>
</feature>
<feature type="region of interest" description="Disordered" evidence="9">
    <location>
        <begin position="978"/>
        <end position="1016"/>
    </location>
</feature>
<dbReference type="OrthoDB" id="5364245at2759"/>
<dbReference type="Gene3D" id="1.10.10.60">
    <property type="entry name" value="Homeodomain-like"/>
    <property type="match status" value="1"/>
</dbReference>
<dbReference type="InParanoid" id="A0A1V8T7D9"/>
<dbReference type="STRING" id="1507870.A0A1V8T7D9"/>
<keyword evidence="4" id="KW-0156">Chromatin regulator</keyword>
<feature type="compositionally biased region" description="Basic residues" evidence="9">
    <location>
        <begin position="944"/>
        <end position="958"/>
    </location>
</feature>
<comment type="subcellular location">
    <subcellularLocation>
        <location evidence="1">Nucleus</location>
    </subcellularLocation>
</comment>
<organism evidence="12 13">
    <name type="scientific">Cryoendolithus antarcticus</name>
    <dbReference type="NCBI Taxonomy" id="1507870"/>
    <lineage>
        <taxon>Eukaryota</taxon>
        <taxon>Fungi</taxon>
        <taxon>Dikarya</taxon>
        <taxon>Ascomycota</taxon>
        <taxon>Pezizomycotina</taxon>
        <taxon>Dothideomycetes</taxon>
        <taxon>Dothideomycetidae</taxon>
        <taxon>Cladosporiales</taxon>
        <taxon>Cladosporiaceae</taxon>
        <taxon>Cryoendolithus</taxon>
    </lineage>
</organism>
<evidence type="ECO:0000313" key="13">
    <source>
        <dbReference type="Proteomes" id="UP000192596"/>
    </source>
</evidence>
<keyword evidence="13" id="KW-1185">Reference proteome</keyword>
<evidence type="ECO:0000256" key="4">
    <source>
        <dbReference type="ARBA" id="ARBA00022853"/>
    </source>
</evidence>
<feature type="region of interest" description="Disordered" evidence="9">
    <location>
        <begin position="748"/>
        <end position="790"/>
    </location>
</feature>
<dbReference type="InterPro" id="IPR001005">
    <property type="entry name" value="SANT/Myb"/>
</dbReference>
<protein>
    <recommendedName>
        <fullName evidence="8">Vacuolar import and degradation protein 21</fullName>
    </recommendedName>
</protein>
<feature type="compositionally biased region" description="Polar residues" evidence="9">
    <location>
        <begin position="353"/>
        <end position="364"/>
    </location>
</feature>
<evidence type="ECO:0000313" key="12">
    <source>
        <dbReference type="EMBL" id="OQO07317.1"/>
    </source>
</evidence>
<comment type="similarity">
    <text evidence="2">Belongs to the EAF1 family.</text>
</comment>
<feature type="region of interest" description="Disordered" evidence="9">
    <location>
        <begin position="935"/>
        <end position="958"/>
    </location>
</feature>
<evidence type="ECO:0000259" key="11">
    <source>
        <dbReference type="PROSITE" id="PS51204"/>
    </source>
</evidence>
<feature type="compositionally biased region" description="Polar residues" evidence="9">
    <location>
        <begin position="993"/>
        <end position="1005"/>
    </location>
</feature>
<dbReference type="Pfam" id="PF07529">
    <property type="entry name" value="HSA"/>
    <property type="match status" value="1"/>
</dbReference>
<dbReference type="GO" id="GO:0005634">
    <property type="term" value="C:nucleus"/>
    <property type="evidence" value="ECO:0007669"/>
    <property type="project" value="UniProtKB-SubCell"/>
</dbReference>
<evidence type="ECO:0000259" key="10">
    <source>
        <dbReference type="PROSITE" id="PS50090"/>
    </source>
</evidence>
<feature type="compositionally biased region" description="Basic and acidic residues" evidence="9">
    <location>
        <begin position="325"/>
        <end position="350"/>
    </location>
</feature>
<evidence type="ECO:0000256" key="6">
    <source>
        <dbReference type="ARBA" id="ARBA00023242"/>
    </source>
</evidence>
<feature type="domain" description="Myb-like" evidence="10">
    <location>
        <begin position="830"/>
        <end position="890"/>
    </location>
</feature>
<dbReference type="PANTHER" id="PTHR46459">
    <property type="entry name" value="E1A-BINDING PROTEIN P400-RELATED"/>
    <property type="match status" value="1"/>
</dbReference>
<dbReference type="CDD" id="cd00167">
    <property type="entry name" value="SANT"/>
    <property type="match status" value="1"/>
</dbReference>
<dbReference type="SMART" id="SM00717">
    <property type="entry name" value="SANT"/>
    <property type="match status" value="1"/>
</dbReference>
<gene>
    <name evidence="12" type="ORF">B0A48_07014</name>
</gene>
<evidence type="ECO:0000256" key="1">
    <source>
        <dbReference type="ARBA" id="ARBA00004123"/>
    </source>
</evidence>
<dbReference type="GO" id="GO:0035267">
    <property type="term" value="C:NuA4 histone acetyltransferase complex"/>
    <property type="evidence" value="ECO:0007669"/>
    <property type="project" value="TreeGrafter"/>
</dbReference>
<keyword evidence="3" id="KW-0227">DNA damage</keyword>
<reference evidence="13" key="1">
    <citation type="submission" date="2017-03" db="EMBL/GenBank/DDBJ databases">
        <title>Genomes of endolithic fungi from Antarctica.</title>
        <authorList>
            <person name="Coleine C."/>
            <person name="Masonjones S."/>
            <person name="Stajich J.E."/>
        </authorList>
    </citation>
    <scope>NUCLEOTIDE SEQUENCE [LARGE SCALE GENOMIC DNA]</scope>
    <source>
        <strain evidence="13">CCFEE 5527</strain>
    </source>
</reference>
<evidence type="ECO:0000256" key="8">
    <source>
        <dbReference type="ARBA" id="ARBA00029670"/>
    </source>
</evidence>
<accession>A0A1V8T7D9</accession>
<feature type="compositionally biased region" description="Low complexity" evidence="9">
    <location>
        <begin position="1075"/>
        <end position="1098"/>
    </location>
</feature>
<dbReference type="SUPFAM" id="SSF46689">
    <property type="entry name" value="Homeodomain-like"/>
    <property type="match status" value="1"/>
</dbReference>
<feature type="region of interest" description="Disordered" evidence="9">
    <location>
        <begin position="146"/>
        <end position="188"/>
    </location>
</feature>
<dbReference type="PROSITE" id="PS51204">
    <property type="entry name" value="HSA"/>
    <property type="match status" value="1"/>
</dbReference>
<proteinExistence type="inferred from homology"/>
<evidence type="ECO:0000256" key="7">
    <source>
        <dbReference type="ARBA" id="ARBA00025178"/>
    </source>
</evidence>
<dbReference type="Proteomes" id="UP000192596">
    <property type="component" value="Unassembled WGS sequence"/>
</dbReference>
<keyword evidence="5" id="KW-0234">DNA repair</keyword>
<feature type="compositionally biased region" description="Polar residues" evidence="9">
    <location>
        <begin position="1040"/>
        <end position="1049"/>
    </location>
</feature>
<keyword evidence="6" id="KW-0539">Nucleus</keyword>
<feature type="compositionally biased region" description="Low complexity" evidence="9">
    <location>
        <begin position="101"/>
        <end position="116"/>
    </location>
</feature>
<evidence type="ECO:0000256" key="9">
    <source>
        <dbReference type="SAM" id="MobiDB-lite"/>
    </source>
</evidence>
<dbReference type="GO" id="GO:0006281">
    <property type="term" value="P:DNA repair"/>
    <property type="evidence" value="ECO:0007669"/>
    <property type="project" value="UniProtKB-KW"/>
</dbReference>
<evidence type="ECO:0000256" key="3">
    <source>
        <dbReference type="ARBA" id="ARBA00022763"/>
    </source>
</evidence>
<dbReference type="PANTHER" id="PTHR46459:SF1">
    <property type="entry name" value="E1A-BINDING PROTEIN P400"/>
    <property type="match status" value="1"/>
</dbReference>
<feature type="region of interest" description="Disordered" evidence="9">
    <location>
        <begin position="1040"/>
        <end position="1114"/>
    </location>
</feature>
<feature type="domain" description="HSA" evidence="11">
    <location>
        <begin position="590"/>
        <end position="668"/>
    </location>
</feature>
<name>A0A1V8T7D9_9PEZI</name>
<dbReference type="PROSITE" id="PS50090">
    <property type="entry name" value="MYB_LIKE"/>
    <property type="match status" value="1"/>
</dbReference>
<feature type="compositionally biased region" description="Polar residues" evidence="9">
    <location>
        <begin position="1430"/>
        <end position="1440"/>
    </location>
</feature>
<dbReference type="GO" id="GO:0003682">
    <property type="term" value="F:chromatin binding"/>
    <property type="evidence" value="ECO:0007669"/>
    <property type="project" value="TreeGrafter"/>
</dbReference>
<dbReference type="InterPro" id="IPR014012">
    <property type="entry name" value="HSA_dom"/>
</dbReference>
<sequence length="1440" mass="159505">MSTDVLRHVAHEHAERQLRAAIDGQKSGLRALHDITLLLQNNNTLASLCNVSIDQPETIAWLNANSLDQNCHFDEASLPHPVIPQDVSVTSTETLEERPVPTTEPGSESTESTTTGLHASVIKPFTPASASSTMAAATTQRPIDLLASSEKRSRIASNSPSLPITRRSQGSAPPAEIAPPAPEDEANFTQASRERLHLETDAHPNAKTVHLPSEAVQEARLRERSEATHLKANTDVERTSHLQVQGDLASSPSSTVGAHSAATPMLPQDSPDTSPDSEPAAVDVPEDLRPTLEERRVKAEHDKTLAAKKDEARKQALGDISTPDEQLRWEEREAAAREAEEQAARDDRGGPEPSTSGSSHQTEAAQAVADVQNDRRTALKDSSSHQHEDARPDEPESEEDSITVVPRRAASSRQEIVPARDGPAGTSRDTVSATPSDLGIQAPKRMAEQLNGTPSVEPRRRQSSIEPVSPKSTRRDGRVVRMQEYVTPPRTRRSEYDLSPHASITVLGELASLKGAAEDPERDYLEPLFRIQAHESGNINTQPLPDLIKSATKTLSTDDYFTATHERMDFRMLRRIYQLQNANKWPLRQMEKCKEPPAPVTRQDHLMAEMRWMGKDFRAERKMKKSVCAWLARRCADYVAADTHERMAMRVKVKGRRTSDADVEDDAVPDLEASGESAPEDDSMPRTPVLGVTLPTRLVVAPELADHVQQLQKSGTLRKALEDVPVWQPDTLPKHSKSRMTQVSKFVSGKILPKQQQPSRKRSRYDYEDEAETEDAQPTYKRRRDEQNMQPDDSEIALFHPDNKHIRDRLHANNVFRPPSEFQMPSTPFYEFRNGSQWVWEDDQKLRKLAKDYSFNWSLISAEMALPSRFKSGMERRTPWECFERWVELETLPAEMRKTVYFKTWFQRLEQSQQAVERRYNAQVAAIQQAQQQSGVTAAQQHMPMRRRTLPSRVEKRKSTRHLWTVDAMRKLAKKHEMAEYKKAESARAAAQRKSTQQAETSQQPRAPMLTPQEFSKKRYERDLQLAEMQRQHRLKMLEQQQRSLQMTRAGQPGQVNGAPNVPRPGTAGQAQMSANGQQHPAANGQAAQQQRQGLPAPTRNGHLAVPGVNTQGIPQAHMRSAVPMTQSAEMQRMAQASAQSRQSQYGGQQFPMPNASMISPVANTGSMTTQQQIASNQALLAAFQAQTQNHQQLPVQHQGSMQGNHAQSTQMNGQQHMSASPNMPPPPTPQGNTGQLSSGHVPAVIAIKNQLRARYPNMTEAELTNFATEQLKHQSQSSSQVRQSAMNAAAGLSNGVPSAAANMQAYGQNQQVYPSNPNMSNGVSGYGTGDTSAQVNGSAQSPQHSYAQMMRQRQMQQMRMQQSPNTPHAQLANSPVVAHASPNVNPVSPAVQYQGVNNVPSMTARPSSRSNTPGMMQSPGALAGGLQGSPRTMQANAAR</sequence>
<comment type="function">
    <text evidence="7">Component of the NuA4 histone acetyltransferase complex which is involved in transcriptional activation of selected genes principally by acetylation of nucleosomal histone H4 and H2A. The NuA4 complex is also involved in DNA repair.</text>
</comment>
<feature type="region of interest" description="Disordered" evidence="9">
    <location>
        <begin position="227"/>
        <end position="481"/>
    </location>
</feature>